<dbReference type="PANTHER" id="PTHR11895">
    <property type="entry name" value="TRANSAMIDASE"/>
    <property type="match status" value="1"/>
</dbReference>
<dbReference type="PANTHER" id="PTHR11895:SF151">
    <property type="entry name" value="GLUTAMYL-TRNA(GLN) AMIDOTRANSFERASE SUBUNIT A"/>
    <property type="match status" value="1"/>
</dbReference>
<evidence type="ECO:0000256" key="7">
    <source>
        <dbReference type="ARBA" id="ARBA00022840"/>
    </source>
</evidence>
<evidence type="ECO:0000256" key="3">
    <source>
        <dbReference type="ARBA" id="ARBA00012739"/>
    </source>
</evidence>
<sequence>MENLSLKQLSQALHHRKLSSVELTQHYLKQIQKHNDLNSFISLDEEHALLEAQKADHKLKNGDDKILTGIPMALKDLFCTKRMPTTCGSKMLEHFQSPYEATLASKLLEQGSILIGKTNMDEFAMGSSNENSYFGAVKNPWNKERVPGGSSGGSAAAVAAGLIPFAIGSDTGGSIRQPAALCGISGIKPTYGLISRYGMIAYASSLDQAGPLARSAEDLALVLQAMVGFDSKDSTSVDTTIPDYYAELNKPLSKLKIGLPSCFFQPQVDQEIQDAILEAVKIFESMGAEIIHVNLELQPLWVPCYYVVACAEASSNLSRYDGLRFGYRSDNAPTLTELIRNTRSEGFGIEVKRRILTGTHVLSSGYFDAYYLQAQKIRRLIQEELVTKLNSVDVILGPTSPTCAFKLGEKIADPIQNYLADVFTVAANLAGLPAISIPAGFSKELPIGLQLMSKHFGESRLLQIAHHYQQQTNWHLASPNQ</sequence>
<proteinExistence type="inferred from homology"/>
<dbReference type="GO" id="GO:0006412">
    <property type="term" value="P:translation"/>
    <property type="evidence" value="ECO:0007669"/>
    <property type="project" value="UniProtKB-UniRule"/>
</dbReference>
<evidence type="ECO:0000256" key="5">
    <source>
        <dbReference type="ARBA" id="ARBA00022598"/>
    </source>
</evidence>
<dbReference type="Pfam" id="PF01425">
    <property type="entry name" value="Amidase"/>
    <property type="match status" value="1"/>
</dbReference>
<keyword evidence="6 10" id="KW-0547">Nucleotide-binding</keyword>
<dbReference type="EMBL" id="LNXU01000017">
    <property type="protein sequence ID" value="KTC74222.1"/>
    <property type="molecule type" value="Genomic_DNA"/>
</dbReference>
<dbReference type="PROSITE" id="PS00571">
    <property type="entry name" value="AMIDASES"/>
    <property type="match status" value="1"/>
</dbReference>
<evidence type="ECO:0000256" key="9">
    <source>
        <dbReference type="ARBA" id="ARBA00047407"/>
    </source>
</evidence>
<dbReference type="PATRIC" id="fig|447.4.peg.1771"/>
<keyword evidence="12" id="KW-0808">Transferase</keyword>
<keyword evidence="8 10" id="KW-0648">Protein biosynthesis</keyword>
<dbReference type="GO" id="GO:0030956">
    <property type="term" value="C:glutamyl-tRNA(Gln) amidotransferase complex"/>
    <property type="evidence" value="ECO:0007669"/>
    <property type="project" value="InterPro"/>
</dbReference>
<gene>
    <name evidence="12" type="primary">gatA_2</name>
    <name evidence="10" type="synonym">gatA</name>
    <name evidence="12" type="ORF">Lboz_1662</name>
</gene>
<evidence type="ECO:0000256" key="4">
    <source>
        <dbReference type="ARBA" id="ARBA00014428"/>
    </source>
</evidence>
<dbReference type="GO" id="GO:0005524">
    <property type="term" value="F:ATP binding"/>
    <property type="evidence" value="ECO:0007669"/>
    <property type="project" value="UniProtKB-KW"/>
</dbReference>
<feature type="domain" description="Amidase" evidence="11">
    <location>
        <begin position="22"/>
        <end position="462"/>
    </location>
</feature>
<dbReference type="GO" id="GO:0016740">
    <property type="term" value="F:transferase activity"/>
    <property type="evidence" value="ECO:0007669"/>
    <property type="project" value="UniProtKB-KW"/>
</dbReference>
<reference evidence="12 13" key="1">
    <citation type="submission" date="2015-11" db="EMBL/GenBank/DDBJ databases">
        <title>Genomic analysis of 38 Legionella species identifies large and diverse effector repertoires.</title>
        <authorList>
            <person name="Burstein D."/>
            <person name="Amaro F."/>
            <person name="Zusman T."/>
            <person name="Lifshitz Z."/>
            <person name="Cohen O."/>
            <person name="Gilbert J.A."/>
            <person name="Pupko T."/>
            <person name="Shuman H.A."/>
            <person name="Segal G."/>
        </authorList>
    </citation>
    <scope>NUCLEOTIDE SEQUENCE [LARGE SCALE GENOMIC DNA]</scope>
    <source>
        <strain evidence="12 13">WIGA</strain>
    </source>
</reference>
<comment type="caution">
    <text evidence="12">The sequence shown here is derived from an EMBL/GenBank/DDBJ whole genome shotgun (WGS) entry which is preliminary data.</text>
</comment>
<comment type="subunit">
    <text evidence="2 10">Heterotrimer of A, B and C subunits.</text>
</comment>
<name>A0A0W0RT33_LEGBO</name>
<dbReference type="InterPro" id="IPR004412">
    <property type="entry name" value="GatA"/>
</dbReference>
<evidence type="ECO:0000256" key="1">
    <source>
        <dbReference type="ARBA" id="ARBA00008069"/>
    </source>
</evidence>
<dbReference type="EC" id="6.3.5.7" evidence="3 10"/>
<dbReference type="NCBIfam" id="TIGR00132">
    <property type="entry name" value="gatA"/>
    <property type="match status" value="1"/>
</dbReference>
<dbReference type="InterPro" id="IPR000120">
    <property type="entry name" value="Amidase"/>
</dbReference>
<evidence type="ECO:0000256" key="8">
    <source>
        <dbReference type="ARBA" id="ARBA00022917"/>
    </source>
</evidence>
<evidence type="ECO:0000313" key="13">
    <source>
        <dbReference type="Proteomes" id="UP000054695"/>
    </source>
</evidence>
<protein>
    <recommendedName>
        <fullName evidence="4 10">Glutamyl-tRNA(Gln) amidotransferase subunit A</fullName>
        <shortName evidence="10">Glu-ADT subunit A</shortName>
        <ecNumber evidence="3 10">6.3.5.7</ecNumber>
    </recommendedName>
</protein>
<dbReference type="InterPro" id="IPR023631">
    <property type="entry name" value="Amidase_dom"/>
</dbReference>
<dbReference type="SUPFAM" id="SSF75304">
    <property type="entry name" value="Amidase signature (AS) enzymes"/>
    <property type="match status" value="1"/>
</dbReference>
<dbReference type="STRING" id="447.Lboz_1662"/>
<feature type="active site" description="Charge relay system" evidence="10">
    <location>
        <position position="150"/>
    </location>
</feature>
<comment type="catalytic activity">
    <reaction evidence="9 10">
        <text>L-glutamyl-tRNA(Gln) + L-glutamine + ATP + H2O = L-glutaminyl-tRNA(Gln) + L-glutamate + ADP + phosphate + H(+)</text>
        <dbReference type="Rhea" id="RHEA:17521"/>
        <dbReference type="Rhea" id="RHEA-COMP:9681"/>
        <dbReference type="Rhea" id="RHEA-COMP:9684"/>
        <dbReference type="ChEBI" id="CHEBI:15377"/>
        <dbReference type="ChEBI" id="CHEBI:15378"/>
        <dbReference type="ChEBI" id="CHEBI:29985"/>
        <dbReference type="ChEBI" id="CHEBI:30616"/>
        <dbReference type="ChEBI" id="CHEBI:43474"/>
        <dbReference type="ChEBI" id="CHEBI:58359"/>
        <dbReference type="ChEBI" id="CHEBI:78520"/>
        <dbReference type="ChEBI" id="CHEBI:78521"/>
        <dbReference type="ChEBI" id="CHEBI:456216"/>
        <dbReference type="EC" id="6.3.5.7"/>
    </reaction>
</comment>
<dbReference type="AlphaFoldDB" id="A0A0W0RT33"/>
<evidence type="ECO:0000256" key="2">
    <source>
        <dbReference type="ARBA" id="ARBA00011123"/>
    </source>
</evidence>
<evidence type="ECO:0000313" key="12">
    <source>
        <dbReference type="EMBL" id="KTC74222.1"/>
    </source>
</evidence>
<dbReference type="GO" id="GO:0050567">
    <property type="term" value="F:glutaminyl-tRNA synthase (glutamine-hydrolyzing) activity"/>
    <property type="evidence" value="ECO:0007669"/>
    <property type="project" value="UniProtKB-UniRule"/>
</dbReference>
<feature type="active site" description="Acyl-ester intermediate" evidence="10">
    <location>
        <position position="174"/>
    </location>
</feature>
<accession>A0A0W0RT33</accession>
<comment type="function">
    <text evidence="10">Allows the formation of correctly charged Gln-tRNA(Gln) through the transamidation of misacylated Glu-tRNA(Gln) in organisms which lack glutaminyl-tRNA synthetase. The reaction takes place in the presence of glutamine and ATP through an activated gamma-phospho-Glu-tRNA(Gln).</text>
</comment>
<organism evidence="12 13">
    <name type="scientific">Legionella bozemanae</name>
    <name type="common">Fluoribacter bozemanae</name>
    <dbReference type="NCBI Taxonomy" id="447"/>
    <lineage>
        <taxon>Bacteria</taxon>
        <taxon>Pseudomonadati</taxon>
        <taxon>Pseudomonadota</taxon>
        <taxon>Gammaproteobacteria</taxon>
        <taxon>Legionellales</taxon>
        <taxon>Legionellaceae</taxon>
        <taxon>Legionella</taxon>
    </lineage>
</organism>
<dbReference type="HAMAP" id="MF_00120">
    <property type="entry name" value="GatA"/>
    <property type="match status" value="1"/>
</dbReference>
<dbReference type="RefSeq" id="WP_058459305.1">
    <property type="nucleotide sequence ID" value="NZ_CAAAIY010000001.1"/>
</dbReference>
<evidence type="ECO:0000259" key="11">
    <source>
        <dbReference type="Pfam" id="PF01425"/>
    </source>
</evidence>
<dbReference type="Proteomes" id="UP000054695">
    <property type="component" value="Unassembled WGS sequence"/>
</dbReference>
<dbReference type="Gene3D" id="3.90.1300.10">
    <property type="entry name" value="Amidase signature (AS) domain"/>
    <property type="match status" value="1"/>
</dbReference>
<comment type="similarity">
    <text evidence="1 10">Belongs to the amidase family. GatA subfamily.</text>
</comment>
<feature type="active site" description="Charge relay system" evidence="10">
    <location>
        <position position="75"/>
    </location>
</feature>
<keyword evidence="5 10" id="KW-0436">Ligase</keyword>
<keyword evidence="13" id="KW-1185">Reference proteome</keyword>
<evidence type="ECO:0000256" key="10">
    <source>
        <dbReference type="HAMAP-Rule" id="MF_00120"/>
    </source>
</evidence>
<keyword evidence="7 10" id="KW-0067">ATP-binding</keyword>
<dbReference type="InterPro" id="IPR036928">
    <property type="entry name" value="AS_sf"/>
</dbReference>
<dbReference type="InterPro" id="IPR020556">
    <property type="entry name" value="Amidase_CS"/>
</dbReference>
<dbReference type="OrthoDB" id="9811471at2"/>
<evidence type="ECO:0000256" key="6">
    <source>
        <dbReference type="ARBA" id="ARBA00022741"/>
    </source>
</evidence>